<dbReference type="Proteomes" id="UP000463138">
    <property type="component" value="Unassembled WGS sequence"/>
</dbReference>
<dbReference type="EC" id="6.2.1.3" evidence="4"/>
<evidence type="ECO:0000256" key="6">
    <source>
        <dbReference type="ARBA" id="ARBA00042773"/>
    </source>
</evidence>
<reference evidence="10 11" key="1">
    <citation type="submission" date="2018-07" db="EMBL/GenBank/DDBJ databases">
        <title>Pseudomonas laoshanensis sp. nov., isolated from soil.</title>
        <authorList>
            <person name="Sun J."/>
            <person name="Yu L."/>
            <person name="Wang M."/>
            <person name="Zhang C."/>
        </authorList>
    </citation>
    <scope>NUCLEOTIDE SEQUENCE [LARGE SCALE GENOMIC DNA]</scope>
    <source>
        <strain evidence="10 11">Y22</strain>
    </source>
</reference>
<dbReference type="InterPro" id="IPR054545">
    <property type="entry name" value="ApeI-like"/>
</dbReference>
<gene>
    <name evidence="10" type="ORF">DT594_09215</name>
</gene>
<evidence type="ECO:0000313" key="10">
    <source>
        <dbReference type="EMBL" id="KAA0695027.1"/>
    </source>
</evidence>
<dbReference type="Gene3D" id="3.30.300.30">
    <property type="match status" value="1"/>
</dbReference>
<dbReference type="Pfam" id="PF22818">
    <property type="entry name" value="ApeI-like"/>
    <property type="match status" value="1"/>
</dbReference>
<dbReference type="Pfam" id="PF13193">
    <property type="entry name" value="AMP-binding_C"/>
    <property type="match status" value="1"/>
</dbReference>
<dbReference type="GO" id="GO:0004467">
    <property type="term" value="F:long-chain fatty acid-CoA ligase activity"/>
    <property type="evidence" value="ECO:0007669"/>
    <property type="project" value="UniProtKB-EC"/>
</dbReference>
<evidence type="ECO:0000256" key="4">
    <source>
        <dbReference type="ARBA" id="ARBA00026121"/>
    </source>
</evidence>
<dbReference type="OrthoDB" id="9787658at2"/>
<name>A0A7V7KX88_9GAMM</name>
<evidence type="ECO:0000259" key="7">
    <source>
        <dbReference type="Pfam" id="PF00501"/>
    </source>
</evidence>
<dbReference type="RefSeq" id="WP_149332396.1">
    <property type="nucleotide sequence ID" value="NZ_QOVF01000002.1"/>
</dbReference>
<comment type="subcellular location">
    <subcellularLocation>
        <location evidence="1">Membrane</location>
        <topology evidence="1">Peripheral membrane protein</topology>
    </subcellularLocation>
</comment>
<comment type="pathway">
    <text evidence="2">Lipid metabolism; fatty acid beta-oxidation.</text>
</comment>
<evidence type="ECO:0000256" key="3">
    <source>
        <dbReference type="ARBA" id="ARBA00022598"/>
    </source>
</evidence>
<feature type="domain" description="AMP-dependent synthetase/ligase" evidence="7">
    <location>
        <begin position="101"/>
        <end position="295"/>
    </location>
</feature>
<sequence length="560" mass="62366">MSFLPLSALPWRRAKTTTTLPDHWVHSDALAAATDRWRNWLADQPGGAWLLCERDPLTFSSALLALWETGRVAVLSADDRPETLARIHSSIDGRIPHSPGPAIAQHLPQVPSHLDNQRRALVLFTSGSSGEPLALAKTFQQLDEELRVHAQLWPLDESAGVISQVSHQHIYGLLTGVLHPLCSGRPFCSKDCHFPEVLAQRLAEAGAAQLQVTLVSSPPQLSRLPAHTPWPEPGRLSRILSSGAPLAQEHAAHAEQLLKAPVIEIYGSTETGGIAWRRQQSELQWTPLPGVNVRVDDGCLALTSPFLESPHTWWRHPDRVSLTDKGFMLMGREDRLVKVAGKRLSLDQMESVLQSVNGIQAARCVELGRPDGRLGAVIKVSAKAPQDHEARRQLIQQVRTALAAHFETVTLPRYWRFVEELPSNAQGKLDRGLIQRLFNDIDDHKSPRWLAETMISQDVRMLTLEVPEKLIYLDGHFDRFPLVPGVVLVQWAMLLAQQAFGERAGFHGIDQLKFQRPLRSGMRFHLELTRRENGIGFVYKSAEGQHAGGRIRLAALDVQP</sequence>
<dbReference type="InterPro" id="IPR025110">
    <property type="entry name" value="AMP-bd_C"/>
</dbReference>
<evidence type="ECO:0000256" key="5">
    <source>
        <dbReference type="ARBA" id="ARBA00039545"/>
    </source>
</evidence>
<dbReference type="InterPro" id="IPR000873">
    <property type="entry name" value="AMP-dep_synth/lig_dom"/>
</dbReference>
<keyword evidence="11" id="KW-1185">Reference proteome</keyword>
<dbReference type="PANTHER" id="PTHR43767">
    <property type="entry name" value="LONG-CHAIN-FATTY-ACID--COA LIGASE"/>
    <property type="match status" value="1"/>
</dbReference>
<dbReference type="InterPro" id="IPR029069">
    <property type="entry name" value="HotDog_dom_sf"/>
</dbReference>
<feature type="domain" description="ApeI dehydratase-like" evidence="9">
    <location>
        <begin position="461"/>
        <end position="549"/>
    </location>
</feature>
<protein>
    <recommendedName>
        <fullName evidence="5">Long-chain-fatty-acid--CoA ligase</fullName>
        <ecNumber evidence="4">6.2.1.3</ecNumber>
    </recommendedName>
    <alternativeName>
        <fullName evidence="6">Long-chain acyl-CoA synthetase</fullName>
    </alternativeName>
</protein>
<keyword evidence="3" id="KW-0436">Ligase</keyword>
<dbReference type="InterPro" id="IPR045851">
    <property type="entry name" value="AMP-bd_C_sf"/>
</dbReference>
<evidence type="ECO:0000256" key="2">
    <source>
        <dbReference type="ARBA" id="ARBA00005005"/>
    </source>
</evidence>
<accession>A0A7V7KX88</accession>
<dbReference type="InterPro" id="IPR042099">
    <property type="entry name" value="ANL_N_sf"/>
</dbReference>
<proteinExistence type="predicted"/>
<dbReference type="AlphaFoldDB" id="A0A7V7KX88"/>
<dbReference type="SUPFAM" id="SSF54637">
    <property type="entry name" value="Thioesterase/thiol ester dehydrase-isomerase"/>
    <property type="match status" value="1"/>
</dbReference>
<dbReference type="Gene3D" id="3.10.129.10">
    <property type="entry name" value="Hotdog Thioesterase"/>
    <property type="match status" value="1"/>
</dbReference>
<comment type="caution">
    <text evidence="10">The sequence shown here is derived from an EMBL/GenBank/DDBJ whole genome shotgun (WGS) entry which is preliminary data.</text>
</comment>
<evidence type="ECO:0000259" key="8">
    <source>
        <dbReference type="Pfam" id="PF13193"/>
    </source>
</evidence>
<evidence type="ECO:0000259" key="9">
    <source>
        <dbReference type="Pfam" id="PF22818"/>
    </source>
</evidence>
<dbReference type="Gene3D" id="3.40.50.12780">
    <property type="entry name" value="N-terminal domain of ligase-like"/>
    <property type="match status" value="1"/>
</dbReference>
<dbReference type="InterPro" id="IPR050237">
    <property type="entry name" value="ATP-dep_AMP-bd_enzyme"/>
</dbReference>
<evidence type="ECO:0000256" key="1">
    <source>
        <dbReference type="ARBA" id="ARBA00004170"/>
    </source>
</evidence>
<evidence type="ECO:0000313" key="11">
    <source>
        <dbReference type="Proteomes" id="UP000463138"/>
    </source>
</evidence>
<dbReference type="SUPFAM" id="SSF56801">
    <property type="entry name" value="Acetyl-CoA synthetase-like"/>
    <property type="match status" value="1"/>
</dbReference>
<organism evidence="10 11">
    <name type="scientific">Halopseudomonas laoshanensis</name>
    <dbReference type="NCBI Taxonomy" id="2268758"/>
    <lineage>
        <taxon>Bacteria</taxon>
        <taxon>Pseudomonadati</taxon>
        <taxon>Pseudomonadota</taxon>
        <taxon>Gammaproteobacteria</taxon>
        <taxon>Pseudomonadales</taxon>
        <taxon>Pseudomonadaceae</taxon>
        <taxon>Halopseudomonas</taxon>
    </lineage>
</organism>
<dbReference type="PANTHER" id="PTHR43767:SF8">
    <property type="entry name" value="LONG-CHAIN-FATTY-ACID--COA LIGASE"/>
    <property type="match status" value="1"/>
</dbReference>
<dbReference type="GO" id="GO:0016020">
    <property type="term" value="C:membrane"/>
    <property type="evidence" value="ECO:0007669"/>
    <property type="project" value="UniProtKB-SubCell"/>
</dbReference>
<dbReference type="Pfam" id="PF00501">
    <property type="entry name" value="AMP-binding"/>
    <property type="match status" value="1"/>
</dbReference>
<dbReference type="EMBL" id="QOVF01000002">
    <property type="protein sequence ID" value="KAA0695027.1"/>
    <property type="molecule type" value="Genomic_DNA"/>
</dbReference>
<feature type="domain" description="AMP-binding enzyme C-terminal" evidence="8">
    <location>
        <begin position="349"/>
        <end position="428"/>
    </location>
</feature>